<keyword evidence="5" id="KW-0964">Secreted</keyword>
<dbReference type="OrthoDB" id="3626597at2759"/>
<keyword evidence="19" id="KW-1185">Reference proteome</keyword>
<comment type="caution">
    <text evidence="15">Lacks conserved residue(s) required for the propagation of feature annotation.</text>
</comment>
<accession>M2NIJ3</accession>
<keyword evidence="9" id="KW-0862">Zinc</keyword>
<dbReference type="SUPFAM" id="SSF53187">
    <property type="entry name" value="Zn-dependent exopeptidases"/>
    <property type="match status" value="1"/>
</dbReference>
<dbReference type="InterPro" id="IPR000834">
    <property type="entry name" value="Peptidase_M14"/>
</dbReference>
<dbReference type="eggNOG" id="KOG2650">
    <property type="taxonomic scope" value="Eukaryota"/>
</dbReference>
<name>M2NIJ3_BAUPA</name>
<proteinExistence type="inferred from homology"/>
<dbReference type="Gene3D" id="3.40.630.10">
    <property type="entry name" value="Zn peptidases"/>
    <property type="match status" value="1"/>
</dbReference>
<comment type="similarity">
    <text evidence="4 15">Belongs to the peptidase M14 family.</text>
</comment>
<protein>
    <recommendedName>
        <fullName evidence="13">Inactive metallocarboxypeptidase ECM14</fullName>
    </recommendedName>
    <alternativeName>
        <fullName evidence="14">Inactive metallocarboxypeptidase ecm14</fullName>
    </alternativeName>
</protein>
<comment type="cofactor">
    <cofactor evidence="1">
        <name>Zn(2+)</name>
        <dbReference type="ChEBI" id="CHEBI:29105"/>
    </cofactor>
</comment>
<dbReference type="GeneID" id="19111517"/>
<dbReference type="HOGENOM" id="CLU_019326_1_0_1"/>
<dbReference type="PANTHER" id="PTHR11705">
    <property type="entry name" value="PROTEASE FAMILY M14 CARBOXYPEPTIDASE A,B"/>
    <property type="match status" value="1"/>
</dbReference>
<dbReference type="STRING" id="717646.M2NIJ3"/>
<dbReference type="Pfam" id="PF00246">
    <property type="entry name" value="Peptidase_M14"/>
    <property type="match status" value="1"/>
</dbReference>
<comment type="function">
    <text evidence="12">Inactive carboxypeptidase that may play a role in cell wall organization and biogenesis.</text>
</comment>
<dbReference type="InterPro" id="IPR057247">
    <property type="entry name" value="CARBOXYPEPT_ZN_2"/>
</dbReference>
<evidence type="ECO:0000256" key="10">
    <source>
        <dbReference type="ARBA" id="ARBA00023157"/>
    </source>
</evidence>
<dbReference type="PRINTS" id="PR00765">
    <property type="entry name" value="CRBOXYPTASEA"/>
</dbReference>
<dbReference type="OMA" id="WFYHQLH"/>
<evidence type="ECO:0000256" key="12">
    <source>
        <dbReference type="ARBA" id="ARBA00025210"/>
    </source>
</evidence>
<dbReference type="PANTHER" id="PTHR11705:SF147">
    <property type="entry name" value="INACTIVE METALLOCARBOXYPEPTIDASE ECM14"/>
    <property type="match status" value="1"/>
</dbReference>
<evidence type="ECO:0000313" key="18">
    <source>
        <dbReference type="EMBL" id="EMC99219.1"/>
    </source>
</evidence>
<keyword evidence="8 16" id="KW-0732">Signal</keyword>
<keyword evidence="6" id="KW-0926">Vacuole</keyword>
<gene>
    <name evidence="18" type="ORF">BAUCODRAFT_31563</name>
</gene>
<dbReference type="KEGG" id="bcom:BAUCODRAFT_31563"/>
<dbReference type="PROSITE" id="PS00133">
    <property type="entry name" value="CARBOXYPEPT_ZN_2"/>
    <property type="match status" value="1"/>
</dbReference>
<dbReference type="FunFam" id="3.40.630.10:FF:000060">
    <property type="entry name" value="Putative metallocarboxypeptidase ecm14"/>
    <property type="match status" value="1"/>
</dbReference>
<dbReference type="Proteomes" id="UP000011761">
    <property type="component" value="Unassembled WGS sequence"/>
</dbReference>
<dbReference type="GO" id="GO:0008270">
    <property type="term" value="F:zinc ion binding"/>
    <property type="evidence" value="ECO:0007669"/>
    <property type="project" value="InterPro"/>
</dbReference>
<evidence type="ECO:0000256" key="14">
    <source>
        <dbReference type="ARBA" id="ARBA00026213"/>
    </source>
</evidence>
<evidence type="ECO:0000256" key="8">
    <source>
        <dbReference type="ARBA" id="ARBA00022729"/>
    </source>
</evidence>
<dbReference type="GO" id="GO:0005773">
    <property type="term" value="C:vacuole"/>
    <property type="evidence" value="ECO:0007669"/>
    <property type="project" value="UniProtKB-SubCell"/>
</dbReference>
<keyword evidence="7" id="KW-0479">Metal-binding</keyword>
<evidence type="ECO:0000256" key="13">
    <source>
        <dbReference type="ARBA" id="ARBA00026187"/>
    </source>
</evidence>
<comment type="subcellular location">
    <subcellularLocation>
        <location evidence="3">Secreted</location>
    </subcellularLocation>
    <subcellularLocation>
        <location evidence="2">Vacuole</location>
    </subcellularLocation>
</comment>
<evidence type="ECO:0000256" key="7">
    <source>
        <dbReference type="ARBA" id="ARBA00022723"/>
    </source>
</evidence>
<evidence type="ECO:0000256" key="9">
    <source>
        <dbReference type="ARBA" id="ARBA00022833"/>
    </source>
</evidence>
<evidence type="ECO:0000256" key="15">
    <source>
        <dbReference type="PROSITE-ProRule" id="PRU01379"/>
    </source>
</evidence>
<feature type="signal peptide" evidence="16">
    <location>
        <begin position="1"/>
        <end position="21"/>
    </location>
</feature>
<dbReference type="SMART" id="SM00631">
    <property type="entry name" value="Zn_pept"/>
    <property type="match status" value="1"/>
</dbReference>
<keyword evidence="10" id="KW-1015">Disulfide bond</keyword>
<dbReference type="CDD" id="cd03860">
    <property type="entry name" value="M14_CP_A-B_like"/>
    <property type="match status" value="1"/>
</dbReference>
<evidence type="ECO:0000256" key="1">
    <source>
        <dbReference type="ARBA" id="ARBA00001947"/>
    </source>
</evidence>
<dbReference type="PROSITE" id="PS52035">
    <property type="entry name" value="PEPTIDASE_M14"/>
    <property type="match status" value="1"/>
</dbReference>
<evidence type="ECO:0000259" key="17">
    <source>
        <dbReference type="PROSITE" id="PS52035"/>
    </source>
</evidence>
<reference evidence="18 19" key="1">
    <citation type="journal article" date="2012" name="PLoS Pathog.">
        <title>Diverse lifestyles and strategies of plant pathogenesis encoded in the genomes of eighteen Dothideomycetes fungi.</title>
        <authorList>
            <person name="Ohm R.A."/>
            <person name="Feau N."/>
            <person name="Henrissat B."/>
            <person name="Schoch C.L."/>
            <person name="Horwitz B.A."/>
            <person name="Barry K.W."/>
            <person name="Condon B.J."/>
            <person name="Copeland A.C."/>
            <person name="Dhillon B."/>
            <person name="Glaser F."/>
            <person name="Hesse C.N."/>
            <person name="Kosti I."/>
            <person name="LaButti K."/>
            <person name="Lindquist E.A."/>
            <person name="Lucas S."/>
            <person name="Salamov A.A."/>
            <person name="Bradshaw R.E."/>
            <person name="Ciuffetti L."/>
            <person name="Hamelin R.C."/>
            <person name="Kema G.H.J."/>
            <person name="Lawrence C."/>
            <person name="Scott J.A."/>
            <person name="Spatafora J.W."/>
            <person name="Turgeon B.G."/>
            <person name="de Wit P.J.G.M."/>
            <person name="Zhong S."/>
            <person name="Goodwin S.B."/>
            <person name="Grigoriev I.V."/>
        </authorList>
    </citation>
    <scope>NUCLEOTIDE SEQUENCE [LARGE SCALE GENOMIC DNA]</scope>
    <source>
        <strain evidence="18 19">UAMH 10762</strain>
    </source>
</reference>
<feature type="chain" id="PRO_5004022138" description="Inactive metallocarboxypeptidase ECM14" evidence="16">
    <location>
        <begin position="22"/>
        <end position="581"/>
    </location>
</feature>
<evidence type="ECO:0000256" key="4">
    <source>
        <dbReference type="ARBA" id="ARBA00005988"/>
    </source>
</evidence>
<organism evidence="18 19">
    <name type="scientific">Baudoinia panamericana (strain UAMH 10762)</name>
    <name type="common">Angels' share fungus</name>
    <name type="synonym">Baudoinia compniacensis (strain UAMH 10762)</name>
    <dbReference type="NCBI Taxonomy" id="717646"/>
    <lineage>
        <taxon>Eukaryota</taxon>
        <taxon>Fungi</taxon>
        <taxon>Dikarya</taxon>
        <taxon>Ascomycota</taxon>
        <taxon>Pezizomycotina</taxon>
        <taxon>Dothideomycetes</taxon>
        <taxon>Dothideomycetidae</taxon>
        <taxon>Mycosphaerellales</taxon>
        <taxon>Teratosphaeriaceae</taxon>
        <taxon>Baudoinia</taxon>
    </lineage>
</organism>
<evidence type="ECO:0000256" key="11">
    <source>
        <dbReference type="ARBA" id="ARBA00023316"/>
    </source>
</evidence>
<dbReference type="EMBL" id="KB445552">
    <property type="protein sequence ID" value="EMC99219.1"/>
    <property type="molecule type" value="Genomic_DNA"/>
</dbReference>
<dbReference type="GO" id="GO:0004181">
    <property type="term" value="F:metallocarboxypeptidase activity"/>
    <property type="evidence" value="ECO:0007669"/>
    <property type="project" value="InterPro"/>
</dbReference>
<dbReference type="GO" id="GO:0071555">
    <property type="term" value="P:cell wall organization"/>
    <property type="evidence" value="ECO:0007669"/>
    <property type="project" value="UniProtKB-KW"/>
</dbReference>
<evidence type="ECO:0000256" key="3">
    <source>
        <dbReference type="ARBA" id="ARBA00004613"/>
    </source>
</evidence>
<evidence type="ECO:0000256" key="2">
    <source>
        <dbReference type="ARBA" id="ARBA00004116"/>
    </source>
</evidence>
<keyword evidence="11" id="KW-0961">Cell wall biogenesis/degradation</keyword>
<evidence type="ECO:0000313" key="19">
    <source>
        <dbReference type="Proteomes" id="UP000011761"/>
    </source>
</evidence>
<dbReference type="GO" id="GO:0005576">
    <property type="term" value="C:extracellular region"/>
    <property type="evidence" value="ECO:0007669"/>
    <property type="project" value="UniProtKB-SubCell"/>
</dbReference>
<dbReference type="GO" id="GO:0006508">
    <property type="term" value="P:proteolysis"/>
    <property type="evidence" value="ECO:0007669"/>
    <property type="project" value="InterPro"/>
</dbReference>
<evidence type="ECO:0000256" key="16">
    <source>
        <dbReference type="SAM" id="SignalP"/>
    </source>
</evidence>
<dbReference type="RefSeq" id="XP_007673602.1">
    <property type="nucleotide sequence ID" value="XM_007675412.1"/>
</dbReference>
<evidence type="ECO:0000256" key="6">
    <source>
        <dbReference type="ARBA" id="ARBA00022554"/>
    </source>
</evidence>
<evidence type="ECO:0000256" key="5">
    <source>
        <dbReference type="ARBA" id="ARBA00022525"/>
    </source>
</evidence>
<feature type="domain" description="Peptidase M14" evidence="17">
    <location>
        <begin position="197"/>
        <end position="514"/>
    </location>
</feature>
<sequence>MHLTLASLLALPFGLLQVVLAVPAPADYAQQHPLDVAALPKQATWKRLSDRIIESIWKDGAHETDKDLPDPFAFRGYDREVVIRFNVSTAEEARSLAEASETLLLDIWGFSQEWVDIRIPKDIVKPMLGLLPSSLQRSYIPLLRERELSEAVRATYLTARNRGPAIKAKDSLDSGSHIHIDQMDKVGATEEDLFFSQYRPLSVLHPWMRFLASIYPGHVQKINIGISAQGRGIPALRVGNSKRPNRETVLIVGGLHAREWISTSTVSYVAYHFVTCYGNSARITALMDQLDFVFVPTLNPDGYAYTWETDRLWRKNRQRTGLRFCQGIDLDRAFSFQWDGDSTTSGNPCSESFAGEQPFEAVEAKALADWAKNETTHNNVTFVGFLDMHSYAQEILYPYSFSCDEKPPGLENLEELAIGIEKAIRSTHGHKYEIMPACEGNVAVNNGFRQSLSPRMEASGGSILDWFYHEMHVRYAYQLKLRDKGLYGFLLPAENIIPTGEEILEAVLYFAEFLGDVYGSGMDVKESTANGKVQNDQGVPKDKDFAFSADDIGDDWVVIDGQAELSMSDLMLSESLRQRQD</sequence>
<dbReference type="AlphaFoldDB" id="M2NIJ3"/>